<dbReference type="RefSeq" id="XP_008600780.1">
    <property type="nucleotide sequence ID" value="XM_008602558.1"/>
</dbReference>
<proteinExistence type="inferred from homology"/>
<dbReference type="PRINTS" id="PR00723">
    <property type="entry name" value="SUBTILISIN"/>
</dbReference>
<dbReference type="PANTHER" id="PTHR43399:SF4">
    <property type="entry name" value="CELL WALL-ASSOCIATED PROTEASE"/>
    <property type="match status" value="1"/>
</dbReference>
<dbReference type="EMBL" id="JH725174">
    <property type="protein sequence ID" value="EJP63535.1"/>
    <property type="molecule type" value="Genomic_DNA"/>
</dbReference>
<dbReference type="SUPFAM" id="SSF52743">
    <property type="entry name" value="Subtilisin-like"/>
    <property type="match status" value="1"/>
</dbReference>
<keyword evidence="2 5" id="KW-0645">Protease</keyword>
<evidence type="ECO:0000313" key="9">
    <source>
        <dbReference type="EMBL" id="EJP63535.1"/>
    </source>
</evidence>
<feature type="domain" description="DUF7580" evidence="8">
    <location>
        <begin position="63"/>
        <end position="271"/>
    </location>
</feature>
<protein>
    <submittedName>
        <fullName evidence="9">Peptidase S8/S53, subtilisin/kexin/sedolisin</fullName>
    </submittedName>
</protein>
<feature type="active site" description="Charge relay system" evidence="5">
    <location>
        <position position="409"/>
    </location>
</feature>
<dbReference type="Pfam" id="PF24476">
    <property type="entry name" value="DUF7580"/>
    <property type="match status" value="1"/>
</dbReference>
<evidence type="ECO:0000256" key="2">
    <source>
        <dbReference type="ARBA" id="ARBA00022670"/>
    </source>
</evidence>
<dbReference type="Gene3D" id="3.40.50.200">
    <property type="entry name" value="Peptidase S8/S53 domain"/>
    <property type="match status" value="1"/>
</dbReference>
<dbReference type="InParanoid" id="J4VYY1"/>
<accession>J4VYY1</accession>
<dbReference type="InterPro" id="IPR051048">
    <property type="entry name" value="Peptidase_S8/S53_subtilisin"/>
</dbReference>
<name>J4VYY1_BEAB2</name>
<evidence type="ECO:0000313" key="10">
    <source>
        <dbReference type="Proteomes" id="UP000002762"/>
    </source>
</evidence>
<dbReference type="STRING" id="655819.J4VYY1"/>
<feature type="compositionally biased region" description="Acidic residues" evidence="6">
    <location>
        <begin position="101"/>
        <end position="113"/>
    </location>
</feature>
<dbReference type="InterPro" id="IPR056002">
    <property type="entry name" value="DUF7580"/>
</dbReference>
<feature type="region of interest" description="Disordered" evidence="6">
    <location>
        <begin position="99"/>
        <end position="118"/>
    </location>
</feature>
<dbReference type="GeneID" id="19890473"/>
<dbReference type="PANTHER" id="PTHR43399">
    <property type="entry name" value="SUBTILISIN-RELATED"/>
    <property type="match status" value="1"/>
</dbReference>
<dbReference type="InterPro" id="IPR000209">
    <property type="entry name" value="Peptidase_S8/S53_dom"/>
</dbReference>
<organism evidence="9 10">
    <name type="scientific">Beauveria bassiana (strain ARSEF 2860)</name>
    <name type="common">White muscardine disease fungus</name>
    <name type="synonym">Tritirachium shiotae</name>
    <dbReference type="NCBI Taxonomy" id="655819"/>
    <lineage>
        <taxon>Eukaryota</taxon>
        <taxon>Fungi</taxon>
        <taxon>Dikarya</taxon>
        <taxon>Ascomycota</taxon>
        <taxon>Pezizomycotina</taxon>
        <taxon>Sordariomycetes</taxon>
        <taxon>Hypocreomycetidae</taxon>
        <taxon>Hypocreales</taxon>
        <taxon>Cordycipitaceae</taxon>
        <taxon>Beauveria</taxon>
    </lineage>
</organism>
<dbReference type="GO" id="GO:0006508">
    <property type="term" value="P:proteolysis"/>
    <property type="evidence" value="ECO:0007669"/>
    <property type="project" value="UniProtKB-KW"/>
</dbReference>
<feature type="active site" description="Charge relay system" evidence="5">
    <location>
        <position position="589"/>
    </location>
</feature>
<keyword evidence="10" id="KW-1185">Reference proteome</keyword>
<comment type="similarity">
    <text evidence="1 5">Belongs to the peptidase S8 family.</text>
</comment>
<keyword evidence="4 5" id="KW-0720">Serine protease</keyword>
<dbReference type="Proteomes" id="UP000002762">
    <property type="component" value="Unassembled WGS sequence"/>
</dbReference>
<reference evidence="9 10" key="1">
    <citation type="journal article" date="2012" name="Sci. Rep.">
        <title>Genomic perspectives on the evolution of fungal entomopathogenicity in Beauveria bassiana.</title>
        <authorList>
            <person name="Xiao G."/>
            <person name="Ying S.H."/>
            <person name="Zheng P."/>
            <person name="Wang Z.L."/>
            <person name="Zhang S."/>
            <person name="Xie X.Q."/>
            <person name="Shang Y."/>
            <person name="St Leger R.J."/>
            <person name="Zhao G.P."/>
            <person name="Wang C."/>
            <person name="Feng M.G."/>
        </authorList>
    </citation>
    <scope>NUCLEOTIDE SEQUENCE [LARGE SCALE GENOMIC DNA]</scope>
    <source>
        <strain evidence="9 10">ARSEF 2860</strain>
    </source>
</reference>
<dbReference type="AlphaFoldDB" id="J4VYY1"/>
<evidence type="ECO:0000256" key="1">
    <source>
        <dbReference type="ARBA" id="ARBA00011073"/>
    </source>
</evidence>
<dbReference type="InterPro" id="IPR015500">
    <property type="entry name" value="Peptidase_S8_subtilisin-rel"/>
</dbReference>
<evidence type="ECO:0000259" key="7">
    <source>
        <dbReference type="Pfam" id="PF00082"/>
    </source>
</evidence>
<feature type="active site" description="Charge relay system" evidence="5">
    <location>
        <position position="371"/>
    </location>
</feature>
<feature type="domain" description="Peptidase S8/S53" evidence="7">
    <location>
        <begin position="363"/>
        <end position="604"/>
    </location>
</feature>
<gene>
    <name evidence="9" type="ORF">BBA_07461</name>
</gene>
<dbReference type="PROSITE" id="PS51892">
    <property type="entry name" value="SUBTILASE"/>
    <property type="match status" value="1"/>
</dbReference>
<evidence type="ECO:0000259" key="8">
    <source>
        <dbReference type="Pfam" id="PF24476"/>
    </source>
</evidence>
<evidence type="ECO:0000256" key="4">
    <source>
        <dbReference type="ARBA" id="ARBA00022825"/>
    </source>
</evidence>
<dbReference type="GO" id="GO:0004252">
    <property type="term" value="F:serine-type endopeptidase activity"/>
    <property type="evidence" value="ECO:0007669"/>
    <property type="project" value="UniProtKB-UniRule"/>
</dbReference>
<sequence length="665" mass="75076">MLTSASEFCELLRNDIGSVSMVVRIVNEMIFDLDRAEDIEVDVADERSIPLVEVLERNCLGPQSKLLLAYTLAKSVWQFYDSDFMRIYWTTESIHLFEEKEREEEDDDESENDEGGRERSVDWAPYYAFPFEDMREVETVERLPLGKFIHRYPHVLALGLLLYELGLKRRSKKRIKPGEPATTPEKRINDNAKRIRTGVTSDKWPNIGLKHPESLEKYRIIVANCASESVFRPPTTEDATKTPLQMEEELHIEERRAMLYRKVVVPLKELLRDAGWINESGNIARQLVKGDNAMSKKCHISKDSVSETLLANTSQSFEVAPNGIQQASTVSMKAEAWLENIKRSSLAKELHSQFQNNGVLASKRIRIAVLDTGYDPDAIFFNRERKKRLKGWRDFTVKAQPVGKDEDGHGTHVLSVLMQVAATADIYVARVARDTSELQYSTQNVANMSHMMYAGRHRLTKAKAIEWAWKCCGANIISMSFGFDDEIYVDDKPVISNAIYKALQKTNQQILFFAAAANDGGNRPEMFPANSPQVFSIRGSDDTGWQQPFNPPPDYDASTCFMTLGKDVPGASLSASKHKGANVCKSGTSVATPIAAGIAAILLGYARIHEKELCQSLQFQHDIMLLSLWKMSGMREMFKNIATTMVDKWAYLSLSKFIKQSQGLA</sequence>
<evidence type="ECO:0000256" key="6">
    <source>
        <dbReference type="SAM" id="MobiDB-lite"/>
    </source>
</evidence>
<evidence type="ECO:0000256" key="5">
    <source>
        <dbReference type="PROSITE-ProRule" id="PRU01240"/>
    </source>
</evidence>
<dbReference type="HOGENOM" id="CLU_009240_1_0_1"/>
<dbReference type="CDD" id="cd00306">
    <property type="entry name" value="Peptidases_S8_S53"/>
    <property type="match status" value="1"/>
</dbReference>
<keyword evidence="3 5" id="KW-0378">Hydrolase</keyword>
<dbReference type="InterPro" id="IPR036852">
    <property type="entry name" value="Peptidase_S8/S53_dom_sf"/>
</dbReference>
<dbReference type="InterPro" id="IPR023828">
    <property type="entry name" value="Peptidase_S8_Ser-AS"/>
</dbReference>
<dbReference type="Pfam" id="PF00082">
    <property type="entry name" value="Peptidase_S8"/>
    <property type="match status" value="1"/>
</dbReference>
<evidence type="ECO:0000256" key="3">
    <source>
        <dbReference type="ARBA" id="ARBA00022801"/>
    </source>
</evidence>
<dbReference type="PROSITE" id="PS00138">
    <property type="entry name" value="SUBTILASE_SER"/>
    <property type="match status" value="1"/>
</dbReference>